<dbReference type="SUPFAM" id="SSF46934">
    <property type="entry name" value="UBA-like"/>
    <property type="match status" value="1"/>
</dbReference>
<keyword evidence="4" id="KW-1185">Reference proteome</keyword>
<feature type="compositionally biased region" description="Low complexity" evidence="1">
    <location>
        <begin position="227"/>
        <end position="241"/>
    </location>
</feature>
<proteinExistence type="predicted"/>
<dbReference type="OrthoDB" id="9942608at2759"/>
<evidence type="ECO:0000259" key="2">
    <source>
        <dbReference type="PROSITE" id="PS51140"/>
    </source>
</evidence>
<dbReference type="InterPro" id="IPR003892">
    <property type="entry name" value="CUE"/>
</dbReference>
<dbReference type="CDD" id="cd14279">
    <property type="entry name" value="CUE"/>
    <property type="match status" value="1"/>
</dbReference>
<accession>A0A2X0LIJ2</accession>
<organism evidence="3 4">
    <name type="scientific">Microbotryum saponariae</name>
    <dbReference type="NCBI Taxonomy" id="289078"/>
    <lineage>
        <taxon>Eukaryota</taxon>
        <taxon>Fungi</taxon>
        <taxon>Dikarya</taxon>
        <taxon>Basidiomycota</taxon>
        <taxon>Pucciniomycotina</taxon>
        <taxon>Microbotryomycetes</taxon>
        <taxon>Microbotryales</taxon>
        <taxon>Microbotryaceae</taxon>
        <taxon>Microbotryum</taxon>
    </lineage>
</organism>
<reference evidence="4" key="1">
    <citation type="submission" date="2016-10" db="EMBL/GenBank/DDBJ databases">
        <authorList>
            <person name="Jeantristanb JTB J.-T."/>
            <person name="Ricardo R."/>
        </authorList>
    </citation>
    <scope>NUCLEOTIDE SEQUENCE [LARGE SCALE GENOMIC DNA]</scope>
</reference>
<feature type="region of interest" description="Disordered" evidence="1">
    <location>
        <begin position="1"/>
        <end position="21"/>
    </location>
</feature>
<feature type="region of interest" description="Disordered" evidence="1">
    <location>
        <begin position="209"/>
        <end position="299"/>
    </location>
</feature>
<dbReference type="Proteomes" id="UP000249723">
    <property type="component" value="Unassembled WGS sequence"/>
</dbReference>
<dbReference type="InterPro" id="IPR009060">
    <property type="entry name" value="UBA-like_sf"/>
</dbReference>
<name>A0A2X0LIJ2_9BASI</name>
<feature type="region of interest" description="Disordered" evidence="1">
    <location>
        <begin position="159"/>
        <end position="179"/>
    </location>
</feature>
<feature type="domain" description="CUE" evidence="2">
    <location>
        <begin position="26"/>
        <end position="69"/>
    </location>
</feature>
<dbReference type="PROSITE" id="PS51140">
    <property type="entry name" value="CUE"/>
    <property type="match status" value="1"/>
</dbReference>
<feature type="compositionally biased region" description="Polar residues" evidence="1">
    <location>
        <begin position="1"/>
        <end position="15"/>
    </location>
</feature>
<evidence type="ECO:0000313" key="3">
    <source>
        <dbReference type="EMBL" id="SCZ97445.1"/>
    </source>
</evidence>
<dbReference type="AlphaFoldDB" id="A0A2X0LIJ2"/>
<feature type="region of interest" description="Disordered" evidence="1">
    <location>
        <begin position="102"/>
        <end position="140"/>
    </location>
</feature>
<dbReference type="STRING" id="289078.A0A2X0LIJ2"/>
<protein>
    <submittedName>
        <fullName evidence="3">BZ3500_MvSof-1268-A1-R1_Chr4-2g07219 protein</fullName>
    </submittedName>
</protein>
<dbReference type="Gene3D" id="1.10.8.10">
    <property type="entry name" value="DNA helicase RuvA subunit, C-terminal domain"/>
    <property type="match status" value="1"/>
</dbReference>
<sequence>MTDPPTTASETSSDAVPSPVLASADVVTPEVESLRAMFPAMDVSDLTAVLTSHNGSLEEAADTLLAMNDPTYRQADLERLQVDAELARQLEAQEERLLHRRAARQSAANPEVSSPAALPYTPYVPRHGARQPLDQGQHAEADNNADDIDQLTEQMYVFSQEADPSSPPPRLLETSSSKLAEQGRKTFDTFLGKAKGFAGVLNERIKASASPSLATEDVSPPPPPKEPILTPATSTGTPRTSRPTDDKHQQTVTVPERLPRPNSGPEEPFDENHSPSSTPTGSGERLATHAAVSPDPLKPDLSQIEHLLLPRKSVKLEQAHQKEDDDDDELEYVKSPFDDD</sequence>
<evidence type="ECO:0000313" key="4">
    <source>
        <dbReference type="Proteomes" id="UP000249723"/>
    </source>
</evidence>
<feature type="region of interest" description="Disordered" evidence="1">
    <location>
        <begin position="316"/>
        <end position="340"/>
    </location>
</feature>
<dbReference type="GO" id="GO:0043130">
    <property type="term" value="F:ubiquitin binding"/>
    <property type="evidence" value="ECO:0007669"/>
    <property type="project" value="InterPro"/>
</dbReference>
<dbReference type="SMART" id="SM00546">
    <property type="entry name" value="CUE"/>
    <property type="match status" value="1"/>
</dbReference>
<dbReference type="Pfam" id="PF02845">
    <property type="entry name" value="CUE"/>
    <property type="match status" value="1"/>
</dbReference>
<dbReference type="EMBL" id="FMWP01000092">
    <property type="protein sequence ID" value="SCZ97445.1"/>
    <property type="molecule type" value="Genomic_DNA"/>
</dbReference>
<gene>
    <name evidence="3" type="ORF">BZ3500_MVSOF-1268-A1-R1_CHR4-2G07219</name>
</gene>
<evidence type="ECO:0000256" key="1">
    <source>
        <dbReference type="SAM" id="MobiDB-lite"/>
    </source>
</evidence>